<accession>A0A414MAR9</accession>
<dbReference type="Proteomes" id="UP000291917">
    <property type="component" value="Unassembled WGS sequence"/>
</dbReference>
<organism evidence="8 10">
    <name type="scientific">Bacteroides eggerthii</name>
    <dbReference type="NCBI Taxonomy" id="28111"/>
    <lineage>
        <taxon>Bacteria</taxon>
        <taxon>Pseudomonadati</taxon>
        <taxon>Bacteroidota</taxon>
        <taxon>Bacteroidia</taxon>
        <taxon>Bacteroidales</taxon>
        <taxon>Bacteroidaceae</taxon>
        <taxon>Bacteroides</taxon>
    </lineage>
</organism>
<proteinExistence type="inferred from homology"/>
<name>A0A414MAR9_9BACE</name>
<evidence type="ECO:0000256" key="3">
    <source>
        <dbReference type="ARBA" id="ARBA00022801"/>
    </source>
</evidence>
<sequence length="207" mass="23062">MAGQGGCNFNEEYKKINGCGMKHFNIRAAIASLFSGSGRNNRNGLPEKTDFSDEDARYMRMAIDLSVENIDNGGGPFGAVIVRDGEVIATGVNRVVPNNDPTAHAEVNAIRNACQKLDTFQLEGCTVYSSCEPCPMCLSALYWAGVKRICYGNTKADAKAIDFDDSFIYDQLDLGYDQRSIRCEHFLRDEAQKAFRKWQEKSDKIPY</sequence>
<dbReference type="Gene3D" id="3.40.140.10">
    <property type="entry name" value="Cytidine Deaminase, domain 2"/>
    <property type="match status" value="1"/>
</dbReference>
<keyword evidence="2" id="KW-0479">Metal-binding</keyword>
<dbReference type="PANTHER" id="PTHR11079">
    <property type="entry name" value="CYTOSINE DEAMINASE FAMILY MEMBER"/>
    <property type="match status" value="1"/>
</dbReference>
<dbReference type="InterPro" id="IPR002125">
    <property type="entry name" value="CMP_dCMP_dom"/>
</dbReference>
<keyword evidence="12" id="KW-1185">Reference proteome</keyword>
<dbReference type="EMBL" id="VVZX01000008">
    <property type="protein sequence ID" value="KAA5274536.1"/>
    <property type="molecule type" value="Genomic_DNA"/>
</dbReference>
<reference evidence="7 13" key="4">
    <citation type="submission" date="2020-04" db="EMBL/GenBank/DDBJ databases">
        <authorList>
            <person name="Hitch T.C.A."/>
            <person name="Wylensek D."/>
            <person name="Clavel T."/>
        </authorList>
    </citation>
    <scope>NUCLEOTIDE SEQUENCE [LARGE SCALE GENOMIC DNA]</scope>
    <source>
        <strain evidence="7 13">WCA3-601-WT-5E</strain>
    </source>
</reference>
<evidence type="ECO:0000259" key="5">
    <source>
        <dbReference type="PROSITE" id="PS51747"/>
    </source>
</evidence>
<dbReference type="PANTHER" id="PTHR11079:SF161">
    <property type="entry name" value="CMP_DCMP-TYPE DEAMINASE DOMAIN-CONTAINING PROTEIN"/>
    <property type="match status" value="1"/>
</dbReference>
<dbReference type="PROSITE" id="PS00903">
    <property type="entry name" value="CYT_DCMP_DEAMINASES_1"/>
    <property type="match status" value="1"/>
</dbReference>
<dbReference type="Proteomes" id="UP000335496">
    <property type="component" value="Unassembled WGS sequence"/>
</dbReference>
<evidence type="ECO:0000313" key="12">
    <source>
        <dbReference type="Proteomes" id="UP000335496"/>
    </source>
</evidence>
<evidence type="ECO:0000313" key="7">
    <source>
        <dbReference type="EMBL" id="NME87253.1"/>
    </source>
</evidence>
<keyword evidence="4" id="KW-0862">Zinc</keyword>
<keyword evidence="3" id="KW-0378">Hydrolase</keyword>
<evidence type="ECO:0000313" key="8">
    <source>
        <dbReference type="EMBL" id="RHF08223.1"/>
    </source>
</evidence>
<dbReference type="EMBL" id="JABAGL010000021">
    <property type="protein sequence ID" value="NME87253.1"/>
    <property type="molecule type" value="Genomic_DNA"/>
</dbReference>
<evidence type="ECO:0000256" key="2">
    <source>
        <dbReference type="ARBA" id="ARBA00022723"/>
    </source>
</evidence>
<dbReference type="Proteomes" id="UP000520291">
    <property type="component" value="Unassembled WGS sequence"/>
</dbReference>
<evidence type="ECO:0000256" key="1">
    <source>
        <dbReference type="ARBA" id="ARBA00006576"/>
    </source>
</evidence>
<protein>
    <submittedName>
        <fullName evidence="8">Nucleoside deaminase</fullName>
    </submittedName>
</protein>
<dbReference type="Proteomes" id="UP000283538">
    <property type="component" value="Unassembled WGS sequence"/>
</dbReference>
<dbReference type="PROSITE" id="PS51747">
    <property type="entry name" value="CYT_DCMP_DEAMINASES_2"/>
    <property type="match status" value="1"/>
</dbReference>
<dbReference type="OrthoDB" id="9802676at2"/>
<dbReference type="SUPFAM" id="SSF53927">
    <property type="entry name" value="Cytidine deaminase-like"/>
    <property type="match status" value="1"/>
</dbReference>
<dbReference type="AlphaFoldDB" id="A0A414MAR9"/>
<reference evidence="8 10" key="1">
    <citation type="submission" date="2018-08" db="EMBL/GenBank/DDBJ databases">
        <title>A genome reference for cultivated species of the human gut microbiota.</title>
        <authorList>
            <person name="Zou Y."/>
            <person name="Xue W."/>
            <person name="Luo G."/>
        </authorList>
    </citation>
    <scope>NUCLEOTIDE SEQUENCE [LARGE SCALE GENOMIC DNA]</scope>
    <source>
        <strain evidence="8 10">AM26-26AC</strain>
    </source>
</reference>
<gene>
    <name evidence="8" type="ORF">DW701_10395</name>
    <name evidence="9" type="ORF">EAJ03_07630</name>
    <name evidence="6" type="ORF">F2Z23_08310</name>
    <name evidence="7" type="ORF">HF841_14705</name>
</gene>
<evidence type="ECO:0000313" key="6">
    <source>
        <dbReference type="EMBL" id="KAA5274536.1"/>
    </source>
</evidence>
<evidence type="ECO:0000313" key="9">
    <source>
        <dbReference type="EMBL" id="RYT75310.1"/>
    </source>
</evidence>
<dbReference type="InterPro" id="IPR016192">
    <property type="entry name" value="APOBEC/CMP_deaminase_Zn-bd"/>
</dbReference>
<evidence type="ECO:0000313" key="10">
    <source>
        <dbReference type="Proteomes" id="UP000283538"/>
    </source>
</evidence>
<dbReference type="CDD" id="cd01285">
    <property type="entry name" value="nucleoside_deaminase"/>
    <property type="match status" value="1"/>
</dbReference>
<dbReference type="EMBL" id="QSLA01000011">
    <property type="protein sequence ID" value="RHF08223.1"/>
    <property type="molecule type" value="Genomic_DNA"/>
</dbReference>
<evidence type="ECO:0000313" key="13">
    <source>
        <dbReference type="Proteomes" id="UP000520291"/>
    </source>
</evidence>
<feature type="domain" description="CMP/dCMP-type deaminase" evidence="5">
    <location>
        <begin position="53"/>
        <end position="179"/>
    </location>
</feature>
<dbReference type="GO" id="GO:0006152">
    <property type="term" value="P:purine nucleoside catabolic process"/>
    <property type="evidence" value="ECO:0007669"/>
    <property type="project" value="TreeGrafter"/>
</dbReference>
<dbReference type="Pfam" id="PF00383">
    <property type="entry name" value="dCMP_cyt_deam_1"/>
    <property type="match status" value="1"/>
</dbReference>
<dbReference type="EMBL" id="RCXL01000008">
    <property type="protein sequence ID" value="RYT75310.1"/>
    <property type="molecule type" value="Genomic_DNA"/>
</dbReference>
<evidence type="ECO:0000313" key="11">
    <source>
        <dbReference type="Proteomes" id="UP000291917"/>
    </source>
</evidence>
<reference evidence="6 12" key="2">
    <citation type="journal article" date="2019" name="Nat. Med.">
        <title>A library of human gut bacterial isolates paired with longitudinal multiomics data enables mechanistic microbiome research.</title>
        <authorList>
            <person name="Poyet M."/>
            <person name="Groussin M."/>
            <person name="Gibbons S.M."/>
            <person name="Avila-Pacheco J."/>
            <person name="Jiang X."/>
            <person name="Kearney S.M."/>
            <person name="Perrotta A.R."/>
            <person name="Berdy B."/>
            <person name="Zhao S."/>
            <person name="Lieberman T.D."/>
            <person name="Swanson P.K."/>
            <person name="Smith M."/>
            <person name="Roesemann S."/>
            <person name="Alexander J.E."/>
            <person name="Rich S.A."/>
            <person name="Livny J."/>
            <person name="Vlamakis H."/>
            <person name="Clish C."/>
            <person name="Bullock K."/>
            <person name="Deik A."/>
            <person name="Scott J."/>
            <person name="Pierce K.A."/>
            <person name="Xavier R.J."/>
            <person name="Alm E.J."/>
        </authorList>
    </citation>
    <scope>NUCLEOTIDE SEQUENCE [LARGE SCALE GENOMIC DNA]</scope>
    <source>
        <strain evidence="6 12">BIOML-A1</strain>
    </source>
</reference>
<comment type="caution">
    <text evidence="8">The sequence shown here is derived from an EMBL/GenBank/DDBJ whole genome shotgun (WGS) entry which is preliminary data.</text>
</comment>
<evidence type="ECO:0000256" key="4">
    <source>
        <dbReference type="ARBA" id="ARBA00022833"/>
    </source>
</evidence>
<reference evidence="9 11" key="3">
    <citation type="journal article" date="2019" name="Science, e1252229">
        <title>Invertible promoters mediate bacterial phase variation, antibiotic resistance, and host adaptation in the gut.</title>
        <authorList>
            <person name="Jiang X."/>
            <person name="Hall A.B."/>
            <person name="Arthur T.D."/>
            <person name="Plichta D.R."/>
            <person name="Covington C.T."/>
            <person name="Poyet M."/>
            <person name="Crothers J."/>
            <person name="Moses P.L."/>
            <person name="Tolonen A.C."/>
            <person name="Vlamakis H."/>
            <person name="Alm E.J."/>
            <person name="Xavier R.J."/>
        </authorList>
    </citation>
    <scope>NUCLEOTIDE SEQUENCE [LARGE SCALE GENOMIC DNA]</scope>
    <source>
        <strain evidence="11">bj_0095</strain>
        <strain evidence="9">Bj_0095</strain>
    </source>
</reference>
<dbReference type="GO" id="GO:0008270">
    <property type="term" value="F:zinc ion binding"/>
    <property type="evidence" value="ECO:0007669"/>
    <property type="project" value="InterPro"/>
</dbReference>
<dbReference type="InterPro" id="IPR016193">
    <property type="entry name" value="Cytidine_deaminase-like"/>
</dbReference>
<comment type="similarity">
    <text evidence="1">Belongs to the cytidine and deoxycytidylate deaminase family.</text>
</comment>
<dbReference type="FunFam" id="3.40.140.10:FF:000011">
    <property type="entry name" value="tRNA-specific adenosine deaminase"/>
    <property type="match status" value="1"/>
</dbReference>
<dbReference type="GO" id="GO:0047974">
    <property type="term" value="F:guanosine deaminase activity"/>
    <property type="evidence" value="ECO:0007669"/>
    <property type="project" value="TreeGrafter"/>
</dbReference>